<name>A0A1H0TYS1_9CLOT</name>
<dbReference type="InterPro" id="IPR036397">
    <property type="entry name" value="RNaseH_sf"/>
</dbReference>
<protein>
    <submittedName>
        <fullName evidence="1">DNA polymerase-3 subunit epsilon</fullName>
    </submittedName>
</protein>
<organism evidence="1 2">
    <name type="scientific">Clostridium gasigenes</name>
    <dbReference type="NCBI Taxonomy" id="94869"/>
    <lineage>
        <taxon>Bacteria</taxon>
        <taxon>Bacillati</taxon>
        <taxon>Bacillota</taxon>
        <taxon>Clostridia</taxon>
        <taxon>Eubacteriales</taxon>
        <taxon>Clostridiaceae</taxon>
        <taxon>Clostridium</taxon>
    </lineage>
</organism>
<dbReference type="STRING" id="94869.SAMN04488529_108141"/>
<evidence type="ECO:0000313" key="2">
    <source>
        <dbReference type="Proteomes" id="UP000198597"/>
    </source>
</evidence>
<reference evidence="1 2" key="1">
    <citation type="submission" date="2016-10" db="EMBL/GenBank/DDBJ databases">
        <authorList>
            <person name="de Groot N.N."/>
        </authorList>
    </citation>
    <scope>NUCLEOTIDE SEQUENCE [LARGE SCALE GENOMIC DNA]</scope>
    <source>
        <strain evidence="1 2">DSM 12272</strain>
    </source>
</reference>
<sequence length="212" mass="24023">MKLLFFDTETTSIRPGNICQLSYILVDTSTKPQTTTGKNFFFNVDEMDPGAQAVHGFSLEKLYELSDGQEILDFVAEFMPDFFAADFIIGHNVQFDIKFLTHEINQLYDESLVDSKWIPNNKFCTMGYYKDICKIPNANGSIKNPKLSEVIEFLGITEKEISSKSTELFEGSGNYHDARFDTAATYLLVINGMKKKLIPAGYFSKLLELSNK</sequence>
<dbReference type="InterPro" id="IPR013520">
    <property type="entry name" value="Ribonucl_H"/>
</dbReference>
<gene>
    <name evidence="1" type="ORF">SAMN04488529_108141</name>
</gene>
<dbReference type="OrthoDB" id="9776650at2"/>
<dbReference type="Pfam" id="PF00929">
    <property type="entry name" value="RNase_T"/>
    <property type="match status" value="1"/>
</dbReference>
<dbReference type="SUPFAM" id="SSF53098">
    <property type="entry name" value="Ribonuclease H-like"/>
    <property type="match status" value="1"/>
</dbReference>
<dbReference type="Gene3D" id="3.30.420.10">
    <property type="entry name" value="Ribonuclease H-like superfamily/Ribonuclease H"/>
    <property type="match status" value="1"/>
</dbReference>
<keyword evidence="2" id="KW-1185">Reference proteome</keyword>
<dbReference type="Proteomes" id="UP000198597">
    <property type="component" value="Unassembled WGS sequence"/>
</dbReference>
<dbReference type="SMART" id="SM00479">
    <property type="entry name" value="EXOIII"/>
    <property type="match status" value="1"/>
</dbReference>
<dbReference type="EMBL" id="FNJM01000008">
    <property type="protein sequence ID" value="SDP59099.1"/>
    <property type="molecule type" value="Genomic_DNA"/>
</dbReference>
<dbReference type="AlphaFoldDB" id="A0A1H0TYS1"/>
<proteinExistence type="predicted"/>
<evidence type="ECO:0000313" key="1">
    <source>
        <dbReference type="EMBL" id="SDP59099.1"/>
    </source>
</evidence>
<dbReference type="RefSeq" id="WP_089970816.1">
    <property type="nucleotide sequence ID" value="NZ_CP071376.1"/>
</dbReference>
<dbReference type="GeneID" id="65307963"/>
<dbReference type="GO" id="GO:0004527">
    <property type="term" value="F:exonuclease activity"/>
    <property type="evidence" value="ECO:0007669"/>
    <property type="project" value="UniProtKB-ARBA"/>
</dbReference>
<dbReference type="CDD" id="cd06127">
    <property type="entry name" value="DEDDh"/>
    <property type="match status" value="1"/>
</dbReference>
<dbReference type="GO" id="GO:0003676">
    <property type="term" value="F:nucleic acid binding"/>
    <property type="evidence" value="ECO:0007669"/>
    <property type="project" value="InterPro"/>
</dbReference>
<dbReference type="InterPro" id="IPR012337">
    <property type="entry name" value="RNaseH-like_sf"/>
</dbReference>
<accession>A0A1H0TYS1</accession>